<dbReference type="Proteomes" id="UP001341259">
    <property type="component" value="Chromosome"/>
</dbReference>
<name>A0ABZ1NJE7_STRVL</name>
<dbReference type="InterPro" id="IPR009959">
    <property type="entry name" value="Cyclase_SnoaL-like"/>
</dbReference>
<dbReference type="RefSeq" id="WP_328336041.1">
    <property type="nucleotide sequence ID" value="NZ_CP107906.1"/>
</dbReference>
<gene>
    <name evidence="1" type="ORF">OHB29_00115</name>
</gene>
<dbReference type="PANTHER" id="PTHR38436:SF1">
    <property type="entry name" value="ESTER CYCLASE"/>
    <property type="match status" value="1"/>
</dbReference>
<dbReference type="SUPFAM" id="SSF54427">
    <property type="entry name" value="NTF2-like"/>
    <property type="match status" value="1"/>
</dbReference>
<dbReference type="Pfam" id="PF07366">
    <property type="entry name" value="SnoaL"/>
    <property type="match status" value="1"/>
</dbReference>
<reference evidence="1 2" key="1">
    <citation type="submission" date="2022-10" db="EMBL/GenBank/DDBJ databases">
        <title>The complete genomes of actinobacterial strains from the NBC collection.</title>
        <authorList>
            <person name="Joergensen T.S."/>
            <person name="Alvarez Arevalo M."/>
            <person name="Sterndorff E.B."/>
            <person name="Faurdal D."/>
            <person name="Vuksanovic O."/>
            <person name="Mourched A.-S."/>
            <person name="Charusanti P."/>
            <person name="Shaw S."/>
            <person name="Blin K."/>
            <person name="Weber T."/>
        </authorList>
    </citation>
    <scope>NUCLEOTIDE SEQUENCE [LARGE SCALE GENOMIC DNA]</scope>
    <source>
        <strain evidence="1 2">NBC_00456</strain>
    </source>
</reference>
<protein>
    <submittedName>
        <fullName evidence="1">Ester cyclase</fullName>
    </submittedName>
</protein>
<proteinExistence type="predicted"/>
<accession>A0ABZ1NJE7</accession>
<organism evidence="1 2">
    <name type="scientific">Streptomyces violaceus</name>
    <name type="common">Streptomyces venezuelae</name>
    <dbReference type="NCBI Taxonomy" id="1936"/>
    <lineage>
        <taxon>Bacteria</taxon>
        <taxon>Bacillati</taxon>
        <taxon>Actinomycetota</taxon>
        <taxon>Actinomycetes</taxon>
        <taxon>Kitasatosporales</taxon>
        <taxon>Streptomycetaceae</taxon>
        <taxon>Streptomyces</taxon>
    </lineage>
</organism>
<keyword evidence="2" id="KW-1185">Reference proteome</keyword>
<dbReference type="EMBL" id="CP107906">
    <property type="protein sequence ID" value="WUG91591.1"/>
    <property type="molecule type" value="Genomic_DNA"/>
</dbReference>
<dbReference type="InterPro" id="IPR032710">
    <property type="entry name" value="NTF2-like_dom_sf"/>
</dbReference>
<dbReference type="Gene3D" id="3.10.450.50">
    <property type="match status" value="1"/>
</dbReference>
<dbReference type="PANTHER" id="PTHR38436">
    <property type="entry name" value="POLYKETIDE CYCLASE SNOAL-LIKE DOMAIN"/>
    <property type="match status" value="1"/>
</dbReference>
<sequence>MRRTSSGLPDSPYRSWTPKLVDEVLAPDWENNPLAPNVSAGSEGFKETIAFLRHVFPDITITIEDVVVSGDRAAVRTVARGTHKAEMMGIPATGRQVEFNASDIHRVEGGRIVQSWHLEDYVGLLSQLGATFSAAS</sequence>
<evidence type="ECO:0000313" key="2">
    <source>
        <dbReference type="Proteomes" id="UP001341259"/>
    </source>
</evidence>
<evidence type="ECO:0000313" key="1">
    <source>
        <dbReference type="EMBL" id="WUG91591.1"/>
    </source>
</evidence>